<gene>
    <name evidence="1" type="ORF">FX981_03653</name>
</gene>
<dbReference type="AlphaFoldDB" id="A0A5C0WNE1"/>
<reference evidence="1 2" key="1">
    <citation type="journal article" date="2018" name="Plant Biotechnol. Rep.">
        <title>Diversity and antifungal activity of endophytic bacteria associated with Panax ginseng seedlings.</title>
        <authorList>
            <person name="Park J.M."/>
            <person name="Hong C.E."/>
            <person name="Jo S.H."/>
        </authorList>
    </citation>
    <scope>NUCLEOTIDE SEQUENCE [LARGE SCALE GENOMIC DNA]</scope>
    <source>
        <strain evidence="1 2">PgKB20</strain>
    </source>
</reference>
<sequence>MADFPELEDIPSLVEEYEKTTAKLFRMKRRTFLNALNDFDDSETLESILAFFNNDLFTSDEFAELFGKETAAFLTLTVTQLAEKIMNSIDADIPFKVLSERTEEWIESWSQELAQLMQLNTHTAIEQTLKEGIKEGRSIQEIELELKDLPEFSPQARTCHSCHRSVDYFFCRST</sequence>
<dbReference type="EMBL" id="CP043404">
    <property type="protein sequence ID" value="QEK65383.1"/>
    <property type="molecule type" value="Genomic_DNA"/>
</dbReference>
<proteinExistence type="predicted"/>
<organism evidence="1 2">
    <name type="scientific">Bacillus safensis</name>
    <dbReference type="NCBI Taxonomy" id="561879"/>
    <lineage>
        <taxon>Bacteria</taxon>
        <taxon>Bacillati</taxon>
        <taxon>Bacillota</taxon>
        <taxon>Bacilli</taxon>
        <taxon>Bacillales</taxon>
        <taxon>Bacillaceae</taxon>
        <taxon>Bacillus</taxon>
    </lineage>
</organism>
<accession>A0A5C0WNE1</accession>
<evidence type="ECO:0000313" key="1">
    <source>
        <dbReference type="EMBL" id="QEK65383.1"/>
    </source>
</evidence>
<keyword evidence="2" id="KW-1185">Reference proteome</keyword>
<dbReference type="Proteomes" id="UP000325032">
    <property type="component" value="Chromosome"/>
</dbReference>
<evidence type="ECO:0000313" key="2">
    <source>
        <dbReference type="Proteomes" id="UP000325032"/>
    </source>
</evidence>
<protein>
    <submittedName>
        <fullName evidence="1">Uncharacterized protein</fullName>
    </submittedName>
</protein>
<name>A0A5C0WNE1_BACIA</name>